<protein>
    <submittedName>
        <fullName evidence="1">Uncharacterized protein</fullName>
    </submittedName>
</protein>
<organism evidence="1 2">
    <name type="scientific">Haemaphysalis longicornis</name>
    <name type="common">Bush tick</name>
    <dbReference type="NCBI Taxonomy" id="44386"/>
    <lineage>
        <taxon>Eukaryota</taxon>
        <taxon>Metazoa</taxon>
        <taxon>Ecdysozoa</taxon>
        <taxon>Arthropoda</taxon>
        <taxon>Chelicerata</taxon>
        <taxon>Arachnida</taxon>
        <taxon>Acari</taxon>
        <taxon>Parasitiformes</taxon>
        <taxon>Ixodida</taxon>
        <taxon>Ixodoidea</taxon>
        <taxon>Ixodidae</taxon>
        <taxon>Haemaphysalinae</taxon>
        <taxon>Haemaphysalis</taxon>
    </lineage>
</organism>
<dbReference type="Proteomes" id="UP000821853">
    <property type="component" value="Chromosome 1"/>
</dbReference>
<name>A0A9J6FI17_HAELO</name>
<reference evidence="1 2" key="1">
    <citation type="journal article" date="2020" name="Cell">
        <title>Large-Scale Comparative Analyses of Tick Genomes Elucidate Their Genetic Diversity and Vector Capacities.</title>
        <authorList>
            <consortium name="Tick Genome and Microbiome Consortium (TIGMIC)"/>
            <person name="Jia N."/>
            <person name="Wang J."/>
            <person name="Shi W."/>
            <person name="Du L."/>
            <person name="Sun Y."/>
            <person name="Zhan W."/>
            <person name="Jiang J.F."/>
            <person name="Wang Q."/>
            <person name="Zhang B."/>
            <person name="Ji P."/>
            <person name="Bell-Sakyi L."/>
            <person name="Cui X.M."/>
            <person name="Yuan T.T."/>
            <person name="Jiang B.G."/>
            <person name="Yang W.F."/>
            <person name="Lam T.T."/>
            <person name="Chang Q.C."/>
            <person name="Ding S.J."/>
            <person name="Wang X.J."/>
            <person name="Zhu J.G."/>
            <person name="Ruan X.D."/>
            <person name="Zhao L."/>
            <person name="Wei J.T."/>
            <person name="Ye R.Z."/>
            <person name="Que T.C."/>
            <person name="Du C.H."/>
            <person name="Zhou Y.H."/>
            <person name="Cheng J.X."/>
            <person name="Dai P.F."/>
            <person name="Guo W.B."/>
            <person name="Han X.H."/>
            <person name="Huang E.J."/>
            <person name="Li L.F."/>
            <person name="Wei W."/>
            <person name="Gao Y.C."/>
            <person name="Liu J.Z."/>
            <person name="Shao H.Z."/>
            <person name="Wang X."/>
            <person name="Wang C.C."/>
            <person name="Yang T.C."/>
            <person name="Huo Q.B."/>
            <person name="Li W."/>
            <person name="Chen H.Y."/>
            <person name="Chen S.E."/>
            <person name="Zhou L.G."/>
            <person name="Ni X.B."/>
            <person name="Tian J.H."/>
            <person name="Sheng Y."/>
            <person name="Liu T."/>
            <person name="Pan Y.S."/>
            <person name="Xia L.Y."/>
            <person name="Li J."/>
            <person name="Zhao F."/>
            <person name="Cao W.C."/>
        </authorList>
    </citation>
    <scope>NUCLEOTIDE SEQUENCE [LARGE SCALE GENOMIC DNA]</scope>
    <source>
        <strain evidence="1">HaeL-2018</strain>
    </source>
</reference>
<dbReference type="VEuPathDB" id="VectorBase:HLOH_058919"/>
<accession>A0A9J6FI17</accession>
<gene>
    <name evidence="1" type="ORF">HPB48_001242</name>
</gene>
<keyword evidence="2" id="KW-1185">Reference proteome</keyword>
<evidence type="ECO:0000313" key="1">
    <source>
        <dbReference type="EMBL" id="KAH9362661.1"/>
    </source>
</evidence>
<proteinExistence type="predicted"/>
<dbReference type="AlphaFoldDB" id="A0A9J6FI17"/>
<comment type="caution">
    <text evidence="1">The sequence shown here is derived from an EMBL/GenBank/DDBJ whole genome shotgun (WGS) entry which is preliminary data.</text>
</comment>
<dbReference type="EMBL" id="JABSTR010000001">
    <property type="protein sequence ID" value="KAH9362661.1"/>
    <property type="molecule type" value="Genomic_DNA"/>
</dbReference>
<evidence type="ECO:0000313" key="2">
    <source>
        <dbReference type="Proteomes" id="UP000821853"/>
    </source>
</evidence>
<sequence>MVTALRTCKPFIQTCIKLWNRISRMRRVNSLPLRIKMTISSRSCRDLNADASAAPSRRQRALHSPEAILSSSYARKVVYASETWNTPKSHWPCRTRLTLPARALVQVKQMTLGTAVHPVSLYGLAPDDARKGVIHGVPLRFTNNEILSNLDQTEHEIYAVRLGQTTTVILTFAGPKEIGLRPALSPTSKCVTTAASETRPQTIPASLPAAFVGDPISRARLAARSASRTLHPPATTVPAKLGTRPLHVAGEGSGLLLQVRDAGADPKARGLASTSGAGCTQ</sequence>